<name>A0ABX7FM64_BRECH</name>
<dbReference type="EMBL" id="CP069127">
    <property type="protein sequence ID" value="QRG67232.1"/>
    <property type="molecule type" value="Genomic_DNA"/>
</dbReference>
<evidence type="ECO:0000313" key="1">
    <source>
        <dbReference type="EMBL" id="QRG67232.1"/>
    </source>
</evidence>
<dbReference type="RefSeq" id="WP_203354292.1">
    <property type="nucleotide sequence ID" value="NZ_CP069127.1"/>
</dbReference>
<keyword evidence="2" id="KW-1185">Reference proteome</keyword>
<sequence length="48" mass="4865">MGQKGAVAAVGIAGGTGFGGLMAPKHIFPLDNQLLAGKLQERTNIMAI</sequence>
<dbReference type="Proteomes" id="UP000596248">
    <property type="component" value="Chromosome"/>
</dbReference>
<protein>
    <submittedName>
        <fullName evidence="1">Uncharacterized protein</fullName>
    </submittedName>
</protein>
<evidence type="ECO:0000313" key="2">
    <source>
        <dbReference type="Proteomes" id="UP000596248"/>
    </source>
</evidence>
<reference evidence="1 2" key="1">
    <citation type="submission" date="2021-01" db="EMBL/GenBank/DDBJ databases">
        <title>Identification of strong promoters based on the transcriptome of Brevibacillus choshinensis.</title>
        <authorList>
            <person name="Yao D."/>
            <person name="Zhang K."/>
            <person name="Wu J."/>
        </authorList>
    </citation>
    <scope>NUCLEOTIDE SEQUENCE [LARGE SCALE GENOMIC DNA]</scope>
    <source>
        <strain evidence="1 2">HPD31-SP3</strain>
    </source>
</reference>
<accession>A0ABX7FM64</accession>
<organism evidence="1 2">
    <name type="scientific">Brevibacillus choshinensis</name>
    <dbReference type="NCBI Taxonomy" id="54911"/>
    <lineage>
        <taxon>Bacteria</taxon>
        <taxon>Bacillati</taxon>
        <taxon>Bacillota</taxon>
        <taxon>Bacilli</taxon>
        <taxon>Bacillales</taxon>
        <taxon>Paenibacillaceae</taxon>
        <taxon>Brevibacillus</taxon>
    </lineage>
</organism>
<gene>
    <name evidence="1" type="ORF">JNE38_27910</name>
</gene>
<proteinExistence type="predicted"/>